<dbReference type="PROSITE" id="PS00138">
    <property type="entry name" value="SUBTILASE_SER"/>
    <property type="match status" value="1"/>
</dbReference>
<keyword evidence="6" id="KW-0732">Signal</keyword>
<sequence>MDVPSTILYSSLLLYFFLHNPKVAADNTQGLNEWYPKIGTWEKSHKRYWYNVRENPTGLPQGMENWSKKELDAELPVSLMTEFWPYLLPPAKFAIHKIDSKYLGLIGLVVDTMPWVDENDILAITRKFKAQLFYPWHYKANNGEVSIKHLTESDQEELLARDIDKEHKPGLQFRAITSHNTVYKESTEFKKVHNLFKLGRRRTKLPKESPNSSSKQLHSRAFEGMQYEIERIENAGYDQISLSTPLGRTIERQVNDFGTSAFRWKQGGIGVDVYVIDSGCDTRHPEFQDAYFKDWIYAGKNSLEEEGDDHFIIPGAAEEGEEEEEDILVHHGSAVIAKIVGKTVGVATGAQIIAVKAGRQGDGFPQYTWLEAHLKVYDHIMDHLDSRRFYSYTDQERLQPCVIVSTVAIETMDKRFTEYILRKMIKGWAKMVCYFVVAAGNKLSTKKRRALVDTFPGVLGADKKLKNLVVVGGHDDDYQNVHQAADYVKISALSVGVLTVRSVGMGLEPPDGDWNLAYEEVDGTSFSAPQVAGILAILIQQGNIGQGHPDPLERLYKLRRKHVSKDGDPKPAYNGIRQLQWPGALEAPRRGALDHF</sequence>
<dbReference type="SUPFAM" id="SSF52743">
    <property type="entry name" value="Subtilisin-like"/>
    <property type="match status" value="1"/>
</dbReference>
<dbReference type="AlphaFoldDB" id="A0AAV9VA34"/>
<feature type="chain" id="PRO_5043395925" description="Peptidase S8/S53 domain-containing protein" evidence="6">
    <location>
        <begin position="26"/>
        <end position="596"/>
    </location>
</feature>
<gene>
    <name evidence="8" type="ORF">TWF730_007286</name>
</gene>
<accession>A0AAV9VA34</accession>
<dbReference type="InterPro" id="IPR050131">
    <property type="entry name" value="Peptidase_S8_subtilisin-like"/>
</dbReference>
<dbReference type="PANTHER" id="PTHR43806">
    <property type="entry name" value="PEPTIDASE S8"/>
    <property type="match status" value="1"/>
</dbReference>
<evidence type="ECO:0000256" key="3">
    <source>
        <dbReference type="ARBA" id="ARBA00022801"/>
    </source>
</evidence>
<dbReference type="PRINTS" id="PR00723">
    <property type="entry name" value="SUBTILISIN"/>
</dbReference>
<dbReference type="GO" id="GO:0006508">
    <property type="term" value="P:proteolysis"/>
    <property type="evidence" value="ECO:0007669"/>
    <property type="project" value="UniProtKB-KW"/>
</dbReference>
<evidence type="ECO:0000313" key="9">
    <source>
        <dbReference type="Proteomes" id="UP001373714"/>
    </source>
</evidence>
<evidence type="ECO:0000256" key="4">
    <source>
        <dbReference type="ARBA" id="ARBA00022825"/>
    </source>
</evidence>
<dbReference type="Gene3D" id="3.40.50.200">
    <property type="entry name" value="Peptidase S8/S53 domain"/>
    <property type="match status" value="1"/>
</dbReference>
<comment type="caution">
    <text evidence="8">The sequence shown here is derived from an EMBL/GenBank/DDBJ whole genome shotgun (WGS) entry which is preliminary data.</text>
</comment>
<name>A0AAV9VA34_9PEZI</name>
<organism evidence="8 9">
    <name type="scientific">Orbilia blumenaviensis</name>
    <dbReference type="NCBI Taxonomy" id="1796055"/>
    <lineage>
        <taxon>Eukaryota</taxon>
        <taxon>Fungi</taxon>
        <taxon>Dikarya</taxon>
        <taxon>Ascomycota</taxon>
        <taxon>Pezizomycotina</taxon>
        <taxon>Orbiliomycetes</taxon>
        <taxon>Orbiliales</taxon>
        <taxon>Orbiliaceae</taxon>
        <taxon>Orbilia</taxon>
    </lineage>
</organism>
<dbReference type="InterPro" id="IPR023827">
    <property type="entry name" value="Peptidase_S8_Asp-AS"/>
</dbReference>
<dbReference type="PROSITE" id="PS00136">
    <property type="entry name" value="SUBTILASE_ASP"/>
    <property type="match status" value="1"/>
</dbReference>
<evidence type="ECO:0000256" key="5">
    <source>
        <dbReference type="RuleBase" id="RU003355"/>
    </source>
</evidence>
<dbReference type="InterPro" id="IPR015500">
    <property type="entry name" value="Peptidase_S8_subtilisin-rel"/>
</dbReference>
<evidence type="ECO:0000259" key="7">
    <source>
        <dbReference type="Pfam" id="PF00082"/>
    </source>
</evidence>
<dbReference type="InterPro" id="IPR036852">
    <property type="entry name" value="Peptidase_S8/S53_dom_sf"/>
</dbReference>
<dbReference type="Pfam" id="PF00082">
    <property type="entry name" value="Peptidase_S8"/>
    <property type="match status" value="1"/>
</dbReference>
<proteinExistence type="inferred from homology"/>
<evidence type="ECO:0000256" key="2">
    <source>
        <dbReference type="ARBA" id="ARBA00022670"/>
    </source>
</evidence>
<keyword evidence="4 5" id="KW-0720">Serine protease</keyword>
<dbReference type="PANTHER" id="PTHR43806:SF11">
    <property type="entry name" value="CEREVISIN-RELATED"/>
    <property type="match status" value="1"/>
</dbReference>
<comment type="similarity">
    <text evidence="1 5">Belongs to the peptidase S8 family.</text>
</comment>
<reference evidence="8 9" key="1">
    <citation type="submission" date="2019-10" db="EMBL/GenBank/DDBJ databases">
        <authorList>
            <person name="Palmer J.M."/>
        </authorList>
    </citation>
    <scope>NUCLEOTIDE SEQUENCE [LARGE SCALE GENOMIC DNA]</scope>
    <source>
        <strain evidence="8 9">TWF730</strain>
    </source>
</reference>
<dbReference type="CDD" id="cd00306">
    <property type="entry name" value="Peptidases_S8_S53"/>
    <property type="match status" value="1"/>
</dbReference>
<keyword evidence="3 5" id="KW-0378">Hydrolase</keyword>
<evidence type="ECO:0000256" key="1">
    <source>
        <dbReference type="ARBA" id="ARBA00011073"/>
    </source>
</evidence>
<evidence type="ECO:0000313" key="8">
    <source>
        <dbReference type="EMBL" id="KAK6357929.1"/>
    </source>
</evidence>
<evidence type="ECO:0000256" key="6">
    <source>
        <dbReference type="SAM" id="SignalP"/>
    </source>
</evidence>
<protein>
    <recommendedName>
        <fullName evidence="7">Peptidase S8/S53 domain-containing protein</fullName>
    </recommendedName>
</protein>
<keyword evidence="2 5" id="KW-0645">Protease</keyword>
<dbReference type="InterPro" id="IPR000209">
    <property type="entry name" value="Peptidase_S8/S53_dom"/>
</dbReference>
<dbReference type="Proteomes" id="UP001373714">
    <property type="component" value="Unassembled WGS sequence"/>
</dbReference>
<dbReference type="InterPro" id="IPR023828">
    <property type="entry name" value="Peptidase_S8_Ser-AS"/>
</dbReference>
<keyword evidence="9" id="KW-1185">Reference proteome</keyword>
<feature type="signal peptide" evidence="6">
    <location>
        <begin position="1"/>
        <end position="25"/>
    </location>
</feature>
<dbReference type="GO" id="GO:0004252">
    <property type="term" value="F:serine-type endopeptidase activity"/>
    <property type="evidence" value="ECO:0007669"/>
    <property type="project" value="InterPro"/>
</dbReference>
<dbReference type="EMBL" id="JAVHNS010000004">
    <property type="protein sequence ID" value="KAK6357929.1"/>
    <property type="molecule type" value="Genomic_DNA"/>
</dbReference>
<feature type="domain" description="Peptidase S8/S53" evidence="7">
    <location>
        <begin position="269"/>
        <end position="542"/>
    </location>
</feature>